<evidence type="ECO:0000256" key="12">
    <source>
        <dbReference type="ARBA" id="ARBA00022723"/>
    </source>
</evidence>
<feature type="domain" description="EF-hand" evidence="33">
    <location>
        <begin position="395"/>
        <end position="430"/>
    </location>
</feature>
<protein>
    <recommendedName>
        <fullName evidence="29">Calcium-dependent protein kinase 1</fullName>
        <ecNumber evidence="6">2.7.11.1</ecNumber>
    </recommendedName>
</protein>
<evidence type="ECO:0000256" key="7">
    <source>
        <dbReference type="ARBA" id="ARBA00022475"/>
    </source>
</evidence>
<keyword evidence="9 31" id="KW-0723">Serine/threonine-protein kinase</keyword>
<keyword evidence="18" id="KW-0282">Flagellum</keyword>
<dbReference type="GO" id="GO:0031514">
    <property type="term" value="C:motile cilium"/>
    <property type="evidence" value="ECO:0007669"/>
    <property type="project" value="UniProtKB-SubCell"/>
</dbReference>
<dbReference type="GO" id="GO:0005524">
    <property type="term" value="F:ATP binding"/>
    <property type="evidence" value="ECO:0007669"/>
    <property type="project" value="UniProtKB-UniRule"/>
</dbReference>
<keyword evidence="17 30" id="KW-0067">ATP-binding</keyword>
<keyword evidence="19" id="KW-0472">Membrane</keyword>
<evidence type="ECO:0000256" key="14">
    <source>
        <dbReference type="ARBA" id="ARBA00022741"/>
    </source>
</evidence>
<organism evidence="34 35">
    <name type="scientific">Perkinsus olseni</name>
    <name type="common">Perkinsus atlanticus</name>
    <dbReference type="NCBI Taxonomy" id="32597"/>
    <lineage>
        <taxon>Eukaryota</taxon>
        <taxon>Sar</taxon>
        <taxon>Alveolata</taxon>
        <taxon>Perkinsozoa</taxon>
        <taxon>Perkinsea</taxon>
        <taxon>Perkinsida</taxon>
        <taxon>Perkinsidae</taxon>
        <taxon>Perkinsus</taxon>
    </lineage>
</organism>
<evidence type="ECO:0000256" key="10">
    <source>
        <dbReference type="ARBA" id="ARBA00022679"/>
    </source>
</evidence>
<evidence type="ECO:0000256" key="29">
    <source>
        <dbReference type="ARBA" id="ARBA00068067"/>
    </source>
</evidence>
<evidence type="ECO:0000256" key="15">
    <source>
        <dbReference type="ARBA" id="ARBA00022777"/>
    </source>
</evidence>
<evidence type="ECO:0000256" key="30">
    <source>
        <dbReference type="PROSITE-ProRule" id="PRU10141"/>
    </source>
</evidence>
<dbReference type="InterPro" id="IPR008271">
    <property type="entry name" value="Ser/Thr_kinase_AS"/>
</dbReference>
<evidence type="ECO:0000256" key="13">
    <source>
        <dbReference type="ARBA" id="ARBA00022737"/>
    </source>
</evidence>
<evidence type="ECO:0000256" key="22">
    <source>
        <dbReference type="ARBA" id="ARBA00023273"/>
    </source>
</evidence>
<evidence type="ECO:0000256" key="26">
    <source>
        <dbReference type="ARBA" id="ARBA00048679"/>
    </source>
</evidence>
<comment type="subcellular location">
    <subcellularLocation>
        <location evidence="3">Cell membrane</location>
        <topology evidence="3">Lipid-anchor</topology>
        <orientation evidence="3">Cytoplasmic side</orientation>
    </subcellularLocation>
    <subcellularLocation>
        <location evidence="2">Cell projection</location>
        <location evidence="2">Cilium</location>
        <location evidence="2">Flagellum</location>
    </subcellularLocation>
    <subcellularLocation>
        <location evidence="4">Host cell membrane</location>
        <topology evidence="4">Lipid-anchor</topology>
    </subcellularLocation>
    <subcellularLocation>
        <location evidence="28">Parasitophorous vacuole membrane</location>
        <topology evidence="28">Lipid-anchor</topology>
    </subcellularLocation>
</comment>
<name>A0A7J6LN87_PEROL</name>
<dbReference type="PROSITE" id="PS00018">
    <property type="entry name" value="EF_HAND_1"/>
    <property type="match status" value="4"/>
</dbReference>
<dbReference type="Gene3D" id="1.10.238.10">
    <property type="entry name" value="EF-hand"/>
    <property type="match status" value="2"/>
</dbReference>
<keyword evidence="16" id="KW-0106">Calcium</keyword>
<dbReference type="Proteomes" id="UP000570595">
    <property type="component" value="Unassembled WGS sequence"/>
</dbReference>
<dbReference type="FunFam" id="1.10.510.10:FF:000398">
    <property type="entry name" value="Calcium-dependent protein kinase 1"/>
    <property type="match status" value="1"/>
</dbReference>
<dbReference type="GO" id="GO:0005509">
    <property type="term" value="F:calcium ion binding"/>
    <property type="evidence" value="ECO:0007669"/>
    <property type="project" value="InterPro"/>
</dbReference>
<dbReference type="Pfam" id="PF13499">
    <property type="entry name" value="EF-hand_7"/>
    <property type="match status" value="2"/>
</dbReference>
<comment type="cofactor">
    <cofactor evidence="1">
        <name>Mg(2+)</name>
        <dbReference type="ChEBI" id="CHEBI:18420"/>
    </cofactor>
</comment>
<dbReference type="AlphaFoldDB" id="A0A7J6LN87"/>
<keyword evidence="12" id="KW-0479">Metal-binding</keyword>
<feature type="binding site" evidence="30">
    <location>
        <position position="53"/>
    </location>
    <ligand>
        <name>ATP</name>
        <dbReference type="ChEBI" id="CHEBI:30616"/>
    </ligand>
</feature>
<dbReference type="GO" id="GO:0020002">
    <property type="term" value="C:host cell plasma membrane"/>
    <property type="evidence" value="ECO:0007669"/>
    <property type="project" value="UniProtKB-SubCell"/>
</dbReference>
<reference evidence="34 35" key="1">
    <citation type="submission" date="2020-04" db="EMBL/GenBank/DDBJ databases">
        <title>Perkinsus olseni comparative genomics.</title>
        <authorList>
            <person name="Bogema D.R."/>
        </authorList>
    </citation>
    <scope>NUCLEOTIDE SEQUENCE [LARGE SCALE GENOMIC DNA]</scope>
    <source>
        <strain evidence="34">ATCC PRA-179</strain>
    </source>
</reference>
<evidence type="ECO:0000256" key="24">
    <source>
        <dbReference type="ARBA" id="ARBA00024334"/>
    </source>
</evidence>
<dbReference type="OrthoDB" id="40902at2759"/>
<comment type="catalytic activity">
    <reaction evidence="26">
        <text>L-seryl-[protein] + ATP = O-phospho-L-seryl-[protein] + ADP + H(+)</text>
        <dbReference type="Rhea" id="RHEA:17989"/>
        <dbReference type="Rhea" id="RHEA-COMP:9863"/>
        <dbReference type="Rhea" id="RHEA-COMP:11604"/>
        <dbReference type="ChEBI" id="CHEBI:15378"/>
        <dbReference type="ChEBI" id="CHEBI:29999"/>
        <dbReference type="ChEBI" id="CHEBI:30616"/>
        <dbReference type="ChEBI" id="CHEBI:83421"/>
        <dbReference type="ChEBI" id="CHEBI:456216"/>
        <dbReference type="EC" id="2.7.11.1"/>
    </reaction>
</comment>
<dbReference type="PROSITE" id="PS50222">
    <property type="entry name" value="EF_HAND_2"/>
    <property type="match status" value="4"/>
</dbReference>
<dbReference type="SMART" id="SM00220">
    <property type="entry name" value="S_TKc"/>
    <property type="match status" value="1"/>
</dbReference>
<dbReference type="CDD" id="cd00051">
    <property type="entry name" value="EFh"/>
    <property type="match status" value="1"/>
</dbReference>
<dbReference type="EMBL" id="JABAHT010000223">
    <property type="protein sequence ID" value="KAF4660663.1"/>
    <property type="molecule type" value="Genomic_DNA"/>
</dbReference>
<evidence type="ECO:0000259" key="33">
    <source>
        <dbReference type="PROSITE" id="PS50222"/>
    </source>
</evidence>
<dbReference type="PROSITE" id="PS50011">
    <property type="entry name" value="PROTEIN_KINASE_DOM"/>
    <property type="match status" value="1"/>
</dbReference>
<evidence type="ECO:0000256" key="25">
    <source>
        <dbReference type="ARBA" id="ARBA00047899"/>
    </source>
</evidence>
<dbReference type="InterPro" id="IPR017441">
    <property type="entry name" value="Protein_kinase_ATP_BS"/>
</dbReference>
<accession>A0A7J6LN87</accession>
<evidence type="ECO:0000256" key="9">
    <source>
        <dbReference type="ARBA" id="ARBA00022527"/>
    </source>
</evidence>
<evidence type="ECO:0000313" key="34">
    <source>
        <dbReference type="EMBL" id="KAF4660663.1"/>
    </source>
</evidence>
<keyword evidence="21" id="KW-0564">Palmitate</keyword>
<dbReference type="InterPro" id="IPR050205">
    <property type="entry name" value="CDPK_Ser/Thr_kinases"/>
</dbReference>
<dbReference type="GO" id="GO:0005886">
    <property type="term" value="C:plasma membrane"/>
    <property type="evidence" value="ECO:0007669"/>
    <property type="project" value="UniProtKB-SubCell"/>
</dbReference>
<proteinExistence type="inferred from homology"/>
<evidence type="ECO:0000313" key="35">
    <source>
        <dbReference type="Proteomes" id="UP000570595"/>
    </source>
</evidence>
<keyword evidence="20" id="KW-0969">Cilium</keyword>
<feature type="domain" description="EF-hand" evidence="33">
    <location>
        <begin position="362"/>
        <end position="394"/>
    </location>
</feature>
<evidence type="ECO:0000256" key="3">
    <source>
        <dbReference type="ARBA" id="ARBA00004342"/>
    </source>
</evidence>
<feature type="domain" description="EF-hand" evidence="33">
    <location>
        <begin position="433"/>
        <end position="466"/>
    </location>
</feature>
<comment type="function">
    <text evidence="27">Calcium-dependent protein kinase which acts as a sensor and effector of intracellular Ca(2+) levels probably in part downstream of cGMP-activated PKG kinase. During the liver stage, involved in sporozoite motility and thus in sporozoite invasion of host hepatocytes, probably together with CDPK4 and CDPK5. In the mosquito midgut and during the last stage of male gamete exflagellation, may play a role in the rupture of the host erythrocyte membrane. In the mosquito midgut, required for the differentiation of the zygote into the ookinete by promoting the translational activation of a subset of repressed mRNAs; these mRNAs are kept repressed in the zygote by the DOZI- or CITH-containing mRNP complexes. Dispensable during the asexual blood stage.</text>
</comment>
<evidence type="ECO:0000256" key="17">
    <source>
        <dbReference type="ARBA" id="ARBA00022840"/>
    </source>
</evidence>
<dbReference type="InterPro" id="IPR018247">
    <property type="entry name" value="EF_Hand_1_Ca_BS"/>
</dbReference>
<dbReference type="PROSITE" id="PS00107">
    <property type="entry name" value="PROTEIN_KINASE_ATP"/>
    <property type="match status" value="1"/>
</dbReference>
<comment type="caution">
    <text evidence="34">The sequence shown here is derived from an EMBL/GenBank/DDBJ whole genome shotgun (WGS) entry which is preliminary data.</text>
</comment>
<dbReference type="SMART" id="SM00054">
    <property type="entry name" value="EFh"/>
    <property type="match status" value="4"/>
</dbReference>
<dbReference type="FunFam" id="3.30.200.20:FF:000315">
    <property type="entry name" value="Calcium-dependent protein kinase 3"/>
    <property type="match status" value="1"/>
</dbReference>
<evidence type="ECO:0000256" key="27">
    <source>
        <dbReference type="ARBA" id="ARBA00056933"/>
    </source>
</evidence>
<dbReference type="GO" id="GO:0004674">
    <property type="term" value="F:protein serine/threonine kinase activity"/>
    <property type="evidence" value="ECO:0007669"/>
    <property type="project" value="UniProtKB-KW"/>
</dbReference>
<evidence type="ECO:0000256" key="31">
    <source>
        <dbReference type="RuleBase" id="RU000304"/>
    </source>
</evidence>
<evidence type="ECO:0000256" key="6">
    <source>
        <dbReference type="ARBA" id="ARBA00012513"/>
    </source>
</evidence>
<evidence type="ECO:0000256" key="4">
    <source>
        <dbReference type="ARBA" id="ARBA00004425"/>
    </source>
</evidence>
<evidence type="ECO:0000256" key="1">
    <source>
        <dbReference type="ARBA" id="ARBA00001946"/>
    </source>
</evidence>
<feature type="domain" description="Protein kinase" evidence="32">
    <location>
        <begin position="24"/>
        <end position="278"/>
    </location>
</feature>
<keyword evidence="22" id="KW-0966">Cell projection</keyword>
<evidence type="ECO:0000256" key="5">
    <source>
        <dbReference type="ARBA" id="ARBA00011245"/>
    </source>
</evidence>
<evidence type="ECO:0000256" key="23">
    <source>
        <dbReference type="ARBA" id="ARBA00023288"/>
    </source>
</evidence>
<dbReference type="Gene3D" id="3.30.200.20">
    <property type="entry name" value="Phosphorylase Kinase, domain 1"/>
    <property type="match status" value="1"/>
</dbReference>
<dbReference type="FunFam" id="1.10.238.10:FF:000003">
    <property type="entry name" value="Calmodulin A"/>
    <property type="match status" value="1"/>
</dbReference>
<evidence type="ECO:0000256" key="2">
    <source>
        <dbReference type="ARBA" id="ARBA00004230"/>
    </source>
</evidence>
<keyword evidence="23" id="KW-0449">Lipoprotein</keyword>
<evidence type="ECO:0000256" key="28">
    <source>
        <dbReference type="ARBA" id="ARBA00060437"/>
    </source>
</evidence>
<dbReference type="PROSITE" id="PS00108">
    <property type="entry name" value="PROTEIN_KINASE_ST"/>
    <property type="match status" value="1"/>
</dbReference>
<comment type="catalytic activity">
    <reaction evidence="25">
        <text>L-threonyl-[protein] + ATP = O-phospho-L-threonyl-[protein] + ADP + H(+)</text>
        <dbReference type="Rhea" id="RHEA:46608"/>
        <dbReference type="Rhea" id="RHEA-COMP:11060"/>
        <dbReference type="Rhea" id="RHEA-COMP:11605"/>
        <dbReference type="ChEBI" id="CHEBI:15378"/>
        <dbReference type="ChEBI" id="CHEBI:30013"/>
        <dbReference type="ChEBI" id="CHEBI:30616"/>
        <dbReference type="ChEBI" id="CHEBI:61977"/>
        <dbReference type="ChEBI" id="CHEBI:456216"/>
        <dbReference type="EC" id="2.7.11.1"/>
    </reaction>
</comment>
<dbReference type="CDD" id="cd05117">
    <property type="entry name" value="STKc_CAMK"/>
    <property type="match status" value="1"/>
</dbReference>
<evidence type="ECO:0000256" key="21">
    <source>
        <dbReference type="ARBA" id="ARBA00023139"/>
    </source>
</evidence>
<dbReference type="SUPFAM" id="SSF56112">
    <property type="entry name" value="Protein kinase-like (PK-like)"/>
    <property type="match status" value="1"/>
</dbReference>
<sequence>MAVTIQRKDFILDNAGKNLYDYYDLQKKSLGTGTYGSVSAATNRATGGRRAVKTISKSQVKNVPRFRQEIAIMKMVDHPNIIRLYETFEDAKNIYLVMELCTGGELFDRIIDKGYFTENDAAVIMKQMFAAVYYCHKHHIVHRDLKPENFLFLDKSPDAPLKVIDFGLATLCDPGQSMKTKAGTPYYVAPQVLQGNYNEKCDSWSCGVIMYILLCGYPPFYADNDTDILKRVRRGKYTFPDEDWKDISDDAKDLIRKLLTYDQGNRWTAEQALKHRWIQTMAATDFHGDKNDHKKVVASLKNFRAQNKMKKVALTVIAQQLDESDIGKLKATFQALDENNDGMLSVQEIKEGMEKSGVALPEDLEEIMKEVDSDGSGAIDYTEFIAATMDKKLYIQKDVCWAAFRVFDRDGNGKISKEELQEVLGNDDVRTALGSDLVTQMINEVDLNGDGEIDFDEFMQMMQKST</sequence>
<dbReference type="InterPro" id="IPR011992">
    <property type="entry name" value="EF-hand-dom_pair"/>
</dbReference>
<evidence type="ECO:0000259" key="32">
    <source>
        <dbReference type="PROSITE" id="PS50011"/>
    </source>
</evidence>
<dbReference type="GO" id="GO:0020005">
    <property type="term" value="C:symbiont-containing vacuole membrane"/>
    <property type="evidence" value="ECO:0007669"/>
    <property type="project" value="UniProtKB-SubCell"/>
</dbReference>
<evidence type="ECO:0000256" key="8">
    <source>
        <dbReference type="ARBA" id="ARBA00022511"/>
    </source>
</evidence>
<keyword evidence="11" id="KW-0519">Myristate</keyword>
<dbReference type="InterPro" id="IPR011009">
    <property type="entry name" value="Kinase-like_dom_sf"/>
</dbReference>
<evidence type="ECO:0000256" key="16">
    <source>
        <dbReference type="ARBA" id="ARBA00022837"/>
    </source>
</evidence>
<keyword evidence="8" id="KW-1032">Host cell membrane</keyword>
<dbReference type="EC" id="2.7.11.1" evidence="6"/>
<dbReference type="PANTHER" id="PTHR24349">
    <property type="entry name" value="SERINE/THREONINE-PROTEIN KINASE"/>
    <property type="match status" value="1"/>
</dbReference>
<keyword evidence="15" id="KW-0418">Kinase</keyword>
<dbReference type="Gene3D" id="1.10.510.10">
    <property type="entry name" value="Transferase(Phosphotransferase) domain 1"/>
    <property type="match status" value="1"/>
</dbReference>
<evidence type="ECO:0000256" key="18">
    <source>
        <dbReference type="ARBA" id="ARBA00022846"/>
    </source>
</evidence>
<keyword evidence="19" id="KW-1043">Host membrane</keyword>
<keyword evidence="14 30" id="KW-0547">Nucleotide-binding</keyword>
<comment type="similarity">
    <text evidence="24">Belongs to the protein kinase superfamily. Ser/Thr protein kinase family. CDPK subfamily.</text>
</comment>
<evidence type="ECO:0000256" key="11">
    <source>
        <dbReference type="ARBA" id="ARBA00022707"/>
    </source>
</evidence>
<dbReference type="SUPFAM" id="SSF47473">
    <property type="entry name" value="EF-hand"/>
    <property type="match status" value="1"/>
</dbReference>
<comment type="subunit">
    <text evidence="5">Monomer.</text>
</comment>
<feature type="domain" description="EF-hand" evidence="33">
    <location>
        <begin position="324"/>
        <end position="359"/>
    </location>
</feature>
<dbReference type="Pfam" id="PF00069">
    <property type="entry name" value="Pkinase"/>
    <property type="match status" value="1"/>
</dbReference>
<dbReference type="InterPro" id="IPR000719">
    <property type="entry name" value="Prot_kinase_dom"/>
</dbReference>
<keyword evidence="10" id="KW-0808">Transferase</keyword>
<dbReference type="InterPro" id="IPR002048">
    <property type="entry name" value="EF_hand_dom"/>
</dbReference>
<evidence type="ECO:0000256" key="20">
    <source>
        <dbReference type="ARBA" id="ARBA00023069"/>
    </source>
</evidence>
<evidence type="ECO:0000256" key="19">
    <source>
        <dbReference type="ARBA" id="ARBA00022870"/>
    </source>
</evidence>
<keyword evidence="13" id="KW-0677">Repeat</keyword>
<keyword evidence="7" id="KW-1003">Cell membrane</keyword>
<gene>
    <name evidence="34" type="ORF">FOZ61_003854</name>
</gene>